<evidence type="ECO:0000256" key="3">
    <source>
        <dbReference type="HAMAP-Rule" id="MF_01954"/>
    </source>
</evidence>
<comment type="catalytic activity">
    <reaction evidence="2 3">
        <text>urea + 2 H2O + H(+) = hydrogencarbonate + 2 NH4(+)</text>
        <dbReference type="Rhea" id="RHEA:20557"/>
        <dbReference type="ChEBI" id="CHEBI:15377"/>
        <dbReference type="ChEBI" id="CHEBI:15378"/>
        <dbReference type="ChEBI" id="CHEBI:16199"/>
        <dbReference type="ChEBI" id="CHEBI:17544"/>
        <dbReference type="ChEBI" id="CHEBI:28938"/>
        <dbReference type="EC" id="3.5.1.5"/>
    </reaction>
</comment>
<evidence type="ECO:0000256" key="2">
    <source>
        <dbReference type="ARBA" id="ARBA00047778"/>
    </source>
</evidence>
<name>A0A168QN20_9BACL</name>
<evidence type="ECO:0000313" key="5">
    <source>
        <dbReference type="Proteomes" id="UP000077355"/>
    </source>
</evidence>
<dbReference type="Gene3D" id="2.10.150.10">
    <property type="entry name" value="Urease, beta subunit"/>
    <property type="match status" value="1"/>
</dbReference>
<reference evidence="4 5" key="1">
    <citation type="submission" date="2016-03" db="EMBL/GenBank/DDBJ databases">
        <title>Draft genome sequence of Paenibacillus antarcticus CECT 5836.</title>
        <authorList>
            <person name="Shin S.-K."/>
            <person name="Yi H."/>
        </authorList>
    </citation>
    <scope>NUCLEOTIDE SEQUENCE [LARGE SCALE GENOMIC DNA]</scope>
    <source>
        <strain evidence="4 5">CECT 5836</strain>
    </source>
</reference>
<dbReference type="UniPathway" id="UPA00258">
    <property type="reaction ID" value="UER00370"/>
</dbReference>
<comment type="similarity">
    <text evidence="3">Belongs to the urease beta subunit family.</text>
</comment>
<dbReference type="AlphaFoldDB" id="A0A168QN20"/>
<dbReference type="OrthoDB" id="9797217at2"/>
<dbReference type="GO" id="GO:0043419">
    <property type="term" value="P:urea catabolic process"/>
    <property type="evidence" value="ECO:0007669"/>
    <property type="project" value="UniProtKB-UniRule"/>
</dbReference>
<dbReference type="PANTHER" id="PTHR33569:SF1">
    <property type="entry name" value="UREASE"/>
    <property type="match status" value="1"/>
</dbReference>
<comment type="subcellular location">
    <subcellularLocation>
        <location evidence="3">Cytoplasm</location>
    </subcellularLocation>
</comment>
<evidence type="ECO:0000313" key="4">
    <source>
        <dbReference type="EMBL" id="OAB47981.1"/>
    </source>
</evidence>
<comment type="pathway">
    <text evidence="3">Nitrogen metabolism; urea degradation; CO(2) and NH(3) from urea (urease route): step 1/1.</text>
</comment>
<keyword evidence="5" id="KW-1185">Reference proteome</keyword>
<comment type="caution">
    <text evidence="4">The sequence shown here is derived from an EMBL/GenBank/DDBJ whole genome shotgun (WGS) entry which is preliminary data.</text>
</comment>
<keyword evidence="3" id="KW-0963">Cytoplasm</keyword>
<dbReference type="PANTHER" id="PTHR33569">
    <property type="entry name" value="UREASE"/>
    <property type="match status" value="1"/>
</dbReference>
<dbReference type="NCBIfam" id="NF009682">
    <property type="entry name" value="PRK13203.1"/>
    <property type="match status" value="1"/>
</dbReference>
<dbReference type="SUPFAM" id="SSF51278">
    <property type="entry name" value="Urease, beta-subunit"/>
    <property type="match status" value="1"/>
</dbReference>
<dbReference type="NCBIfam" id="TIGR00192">
    <property type="entry name" value="urease_beta"/>
    <property type="match status" value="1"/>
</dbReference>
<comment type="subunit">
    <text evidence="3">Heterotrimer of UreA (gamma), UreB (beta) and UreC (alpha) subunits. Three heterotrimers associate to form the active enzyme.</text>
</comment>
<dbReference type="Proteomes" id="UP000077355">
    <property type="component" value="Unassembled WGS sequence"/>
</dbReference>
<dbReference type="EMBL" id="LVJI01000002">
    <property type="protein sequence ID" value="OAB47981.1"/>
    <property type="molecule type" value="Genomic_DNA"/>
</dbReference>
<dbReference type="FunFam" id="2.10.150.10:FF:000001">
    <property type="entry name" value="Urease subunit beta"/>
    <property type="match status" value="1"/>
</dbReference>
<dbReference type="InterPro" id="IPR050069">
    <property type="entry name" value="Urease_subunit"/>
</dbReference>
<dbReference type="InterPro" id="IPR002019">
    <property type="entry name" value="Urease_beta-like"/>
</dbReference>
<protein>
    <recommendedName>
        <fullName evidence="3">Urease subunit beta</fullName>
        <ecNumber evidence="3">3.5.1.5</ecNumber>
    </recommendedName>
    <alternativeName>
        <fullName evidence="3">Urea amidohydrolase subunit beta</fullName>
    </alternativeName>
</protein>
<dbReference type="RefSeq" id="WP_068646671.1">
    <property type="nucleotide sequence ID" value="NZ_CP043611.1"/>
</dbReference>
<organism evidence="4 5">
    <name type="scientific">Paenibacillus antarcticus</name>
    <dbReference type="NCBI Taxonomy" id="253703"/>
    <lineage>
        <taxon>Bacteria</taxon>
        <taxon>Bacillati</taxon>
        <taxon>Bacillota</taxon>
        <taxon>Bacilli</taxon>
        <taxon>Bacillales</taxon>
        <taxon>Paenibacillaceae</taxon>
        <taxon>Paenibacillus</taxon>
    </lineage>
</organism>
<dbReference type="GO" id="GO:0009039">
    <property type="term" value="F:urease activity"/>
    <property type="evidence" value="ECO:0007669"/>
    <property type="project" value="UniProtKB-UniRule"/>
</dbReference>
<dbReference type="EC" id="3.5.1.5" evidence="3"/>
<dbReference type="InterPro" id="IPR036461">
    <property type="entry name" value="Urease_betasu_sf"/>
</dbReference>
<dbReference type="GO" id="GO:0035550">
    <property type="term" value="C:urease complex"/>
    <property type="evidence" value="ECO:0007669"/>
    <property type="project" value="InterPro"/>
</dbReference>
<sequence>MIPGEYVLREDDIVCNVGREIRITQVLNTGDRAVQVGSHYHFFEVNEALQFDRNQTFGMHLNIPSGASVRFEPGDVKEIELVAFGGERRVYGLNNKTDGSLD</sequence>
<accession>A0A168QN20</accession>
<dbReference type="CDD" id="cd00407">
    <property type="entry name" value="Urease_beta"/>
    <property type="match status" value="1"/>
</dbReference>
<dbReference type="Pfam" id="PF00699">
    <property type="entry name" value="Urease_beta"/>
    <property type="match status" value="1"/>
</dbReference>
<gene>
    <name evidence="3" type="primary">ureB</name>
    <name evidence="4" type="ORF">PBAT_03650</name>
</gene>
<keyword evidence="1 3" id="KW-0378">Hydrolase</keyword>
<evidence type="ECO:0000256" key="1">
    <source>
        <dbReference type="ARBA" id="ARBA00022801"/>
    </source>
</evidence>
<dbReference type="HAMAP" id="MF_01954">
    <property type="entry name" value="Urease_beta"/>
    <property type="match status" value="1"/>
</dbReference>
<proteinExistence type="inferred from homology"/>